<keyword evidence="2" id="KW-0472">Membrane</keyword>
<feature type="compositionally biased region" description="Basic and acidic residues" evidence="1">
    <location>
        <begin position="9"/>
        <end position="20"/>
    </location>
</feature>
<dbReference type="SUPFAM" id="SSF52833">
    <property type="entry name" value="Thioredoxin-like"/>
    <property type="match status" value="1"/>
</dbReference>
<evidence type="ECO:0000313" key="5">
    <source>
        <dbReference type="Proteomes" id="UP000280668"/>
    </source>
</evidence>
<reference evidence="4 5" key="1">
    <citation type="submission" date="2018-11" db="EMBL/GenBank/DDBJ databases">
        <title>Sequencing the genomes of 1000 actinobacteria strains.</title>
        <authorList>
            <person name="Klenk H.-P."/>
        </authorList>
    </citation>
    <scope>NUCLEOTIDE SEQUENCE [LARGE SCALE GENOMIC DNA]</scope>
    <source>
        <strain evidence="4 5">DSM 11294</strain>
    </source>
</reference>
<feature type="region of interest" description="Disordered" evidence="1">
    <location>
        <begin position="237"/>
        <end position="270"/>
    </location>
</feature>
<keyword evidence="2" id="KW-1133">Transmembrane helix</keyword>
<dbReference type="Proteomes" id="UP000280668">
    <property type="component" value="Unassembled WGS sequence"/>
</dbReference>
<feature type="region of interest" description="Disordered" evidence="1">
    <location>
        <begin position="1"/>
        <end position="20"/>
    </location>
</feature>
<keyword evidence="5" id="KW-1185">Reference proteome</keyword>
<sequence>MTKAQRRAAAQEKAKQLREAQEKRERRNRFILIGGVGAVLLVVAVLVWFIFSEGSRSPLDRLEENAKPANVSDDGGIRFDSQLVAGEIDSDASELAIYLDFACVHCLDFEMMHGQDIADLVAADEMTVAYYPVAFIGAGDSSSWSVRAAQATAVVTDGAPDRAEEFLRGLFELHEGNPNPSDAEIAMVAVDLGVPQEVVDRIGEAPFQAWVGAATQSARNDDDVTGTPAVFFEGEQVFTGPEGDGRSWAEPGSIASLVRGEDGAEETQDD</sequence>
<evidence type="ECO:0000313" key="4">
    <source>
        <dbReference type="EMBL" id="ROR73257.1"/>
    </source>
</evidence>
<comment type="caution">
    <text evidence="4">The sequence shown here is derived from an EMBL/GenBank/DDBJ whole genome shotgun (WGS) entry which is preliminary data.</text>
</comment>
<dbReference type="AlphaFoldDB" id="A0A3N2BDC5"/>
<feature type="domain" description="Thioredoxin-like fold" evidence="3">
    <location>
        <begin position="91"/>
        <end position="237"/>
    </location>
</feature>
<proteinExistence type="predicted"/>
<dbReference type="Pfam" id="PF13462">
    <property type="entry name" value="Thioredoxin_4"/>
    <property type="match status" value="1"/>
</dbReference>
<dbReference type="EMBL" id="RKHK01000001">
    <property type="protein sequence ID" value="ROR73257.1"/>
    <property type="molecule type" value="Genomic_DNA"/>
</dbReference>
<protein>
    <submittedName>
        <fullName evidence="4">Thioredoxin-like protein</fullName>
    </submittedName>
</protein>
<keyword evidence="2" id="KW-0812">Transmembrane</keyword>
<dbReference type="InterPro" id="IPR012336">
    <property type="entry name" value="Thioredoxin-like_fold"/>
</dbReference>
<dbReference type="Gene3D" id="3.40.30.10">
    <property type="entry name" value="Glutaredoxin"/>
    <property type="match status" value="1"/>
</dbReference>
<evidence type="ECO:0000256" key="1">
    <source>
        <dbReference type="SAM" id="MobiDB-lite"/>
    </source>
</evidence>
<evidence type="ECO:0000259" key="3">
    <source>
        <dbReference type="Pfam" id="PF13462"/>
    </source>
</evidence>
<name>A0A3N2BDC5_9MICO</name>
<organism evidence="4 5">
    <name type="scientific">Bogoriella caseilytica</name>
    <dbReference type="NCBI Taxonomy" id="56055"/>
    <lineage>
        <taxon>Bacteria</taxon>
        <taxon>Bacillati</taxon>
        <taxon>Actinomycetota</taxon>
        <taxon>Actinomycetes</taxon>
        <taxon>Micrococcales</taxon>
        <taxon>Bogoriellaceae</taxon>
        <taxon>Bogoriella</taxon>
    </lineage>
</organism>
<feature type="transmembrane region" description="Helical" evidence="2">
    <location>
        <begin position="30"/>
        <end position="51"/>
    </location>
</feature>
<evidence type="ECO:0000256" key="2">
    <source>
        <dbReference type="SAM" id="Phobius"/>
    </source>
</evidence>
<gene>
    <name evidence="4" type="ORF">EDD31_1631</name>
</gene>
<accession>A0A3N2BDC5</accession>
<dbReference type="InterPro" id="IPR036249">
    <property type="entry name" value="Thioredoxin-like_sf"/>
</dbReference>